<dbReference type="AlphaFoldDB" id="A0A815VTB6"/>
<evidence type="ECO:0000256" key="1">
    <source>
        <dbReference type="SAM" id="SignalP"/>
    </source>
</evidence>
<dbReference type="Proteomes" id="UP000663828">
    <property type="component" value="Unassembled WGS sequence"/>
</dbReference>
<proteinExistence type="predicted"/>
<name>A0A815VTB6_ADIRI</name>
<evidence type="ECO:0000313" key="2">
    <source>
        <dbReference type="EMBL" id="CAF1536989.1"/>
    </source>
</evidence>
<organism evidence="2 3">
    <name type="scientific">Adineta ricciae</name>
    <name type="common">Rotifer</name>
    <dbReference type="NCBI Taxonomy" id="249248"/>
    <lineage>
        <taxon>Eukaryota</taxon>
        <taxon>Metazoa</taxon>
        <taxon>Spiralia</taxon>
        <taxon>Gnathifera</taxon>
        <taxon>Rotifera</taxon>
        <taxon>Eurotatoria</taxon>
        <taxon>Bdelloidea</taxon>
        <taxon>Adinetida</taxon>
        <taxon>Adinetidae</taxon>
        <taxon>Adineta</taxon>
    </lineage>
</organism>
<sequence>MASLSIFSAIFIILSLAVCSSSKVTTFYPTVPTTTKFPSISVLSNYSNELTKNSPKVPGATEYYHTINIIVKKSGLYTFTSQSNLNTFGVLFMDRFDPLNIGLYLISSVNLFDDNHQFKLSHNLKEGTPYVLLITTTSAYQTGNFTIIASGPDHLQLF</sequence>
<keyword evidence="1" id="KW-0732">Signal</keyword>
<comment type="caution">
    <text evidence="2">The sequence shown here is derived from an EMBL/GenBank/DDBJ whole genome shotgun (WGS) entry which is preliminary data.</text>
</comment>
<feature type="chain" id="PRO_5032568396" evidence="1">
    <location>
        <begin position="23"/>
        <end position="158"/>
    </location>
</feature>
<keyword evidence="3" id="KW-1185">Reference proteome</keyword>
<dbReference type="EMBL" id="CAJNOR010004952">
    <property type="protein sequence ID" value="CAF1536989.1"/>
    <property type="molecule type" value="Genomic_DNA"/>
</dbReference>
<reference evidence="2" key="1">
    <citation type="submission" date="2021-02" db="EMBL/GenBank/DDBJ databases">
        <authorList>
            <person name="Nowell W R."/>
        </authorList>
    </citation>
    <scope>NUCLEOTIDE SEQUENCE</scope>
</reference>
<evidence type="ECO:0000313" key="3">
    <source>
        <dbReference type="Proteomes" id="UP000663828"/>
    </source>
</evidence>
<protein>
    <submittedName>
        <fullName evidence="2">Uncharacterized protein</fullName>
    </submittedName>
</protein>
<accession>A0A815VTB6</accession>
<gene>
    <name evidence="2" type="ORF">XAT740_LOCUS41892</name>
</gene>
<feature type="signal peptide" evidence="1">
    <location>
        <begin position="1"/>
        <end position="22"/>
    </location>
</feature>